<sequence>MLILSGYAVRWNTLSNIIDKEDDPFYTALNEPYYEKISKNAFKDSLNNNNQLALIEHNFSQEIGKASDCSLILLEDDTGLKFQLQIKEDSLGINTFLKVISLEITGVSIGFNSIEYKYEKRDGKNIISIYKANLVEVSLTNKPLYPLTSVIKGNKKQFLLSKIDKLIHQY</sequence>
<dbReference type="RefSeq" id="WP_311842857.1">
    <property type="nucleotide sequence ID" value="NZ_JARPXR010000003.1"/>
</dbReference>
<comment type="caution">
    <text evidence="5">The sequence shown here is derived from an EMBL/GenBank/DDBJ whole genome shotgun (WGS) entry which is preliminary data.</text>
</comment>
<feature type="domain" description="Prohead serine protease" evidence="4">
    <location>
        <begin position="3"/>
        <end position="151"/>
    </location>
</feature>
<accession>A0AAJ2MJP9</accession>
<gene>
    <name evidence="5" type="ORF">P7D17_03815</name>
</gene>
<name>A0AAJ2MJP9_9LACT</name>
<dbReference type="GO" id="GO:0008233">
    <property type="term" value="F:peptidase activity"/>
    <property type="evidence" value="ECO:0007669"/>
    <property type="project" value="UniProtKB-KW"/>
</dbReference>
<evidence type="ECO:0000313" key="5">
    <source>
        <dbReference type="EMBL" id="MDT2583247.1"/>
    </source>
</evidence>
<evidence type="ECO:0000256" key="2">
    <source>
        <dbReference type="ARBA" id="ARBA00022670"/>
    </source>
</evidence>
<dbReference type="GO" id="GO:0006508">
    <property type="term" value="P:proteolysis"/>
    <property type="evidence" value="ECO:0007669"/>
    <property type="project" value="UniProtKB-KW"/>
</dbReference>
<dbReference type="Pfam" id="PF04586">
    <property type="entry name" value="Peptidase_S78"/>
    <property type="match status" value="1"/>
</dbReference>
<evidence type="ECO:0000313" key="6">
    <source>
        <dbReference type="Proteomes" id="UP001262817"/>
    </source>
</evidence>
<dbReference type="EMBL" id="JARPXR010000003">
    <property type="protein sequence ID" value="MDT2583247.1"/>
    <property type="molecule type" value="Genomic_DNA"/>
</dbReference>
<dbReference type="AlphaFoldDB" id="A0AAJ2MJP9"/>
<reference evidence="5" key="1">
    <citation type="submission" date="2023-03" db="EMBL/GenBank/DDBJ databases">
        <authorList>
            <person name="Shen W."/>
            <person name="Cai J."/>
        </authorList>
    </citation>
    <scope>NUCLEOTIDE SEQUENCE</scope>
    <source>
        <strain evidence="5">P86-2</strain>
    </source>
</reference>
<organism evidence="5 6">
    <name type="scientific">Lactococcus petauri</name>
    <dbReference type="NCBI Taxonomy" id="1940789"/>
    <lineage>
        <taxon>Bacteria</taxon>
        <taxon>Bacillati</taxon>
        <taxon>Bacillota</taxon>
        <taxon>Bacilli</taxon>
        <taxon>Lactobacillales</taxon>
        <taxon>Streptococcaceae</taxon>
        <taxon>Lactococcus</taxon>
    </lineage>
</organism>
<dbReference type="NCBIfam" id="TIGR01543">
    <property type="entry name" value="proheadase_HK97"/>
    <property type="match status" value="1"/>
</dbReference>
<dbReference type="InterPro" id="IPR054613">
    <property type="entry name" value="Peptidase_S78_dom"/>
</dbReference>
<evidence type="ECO:0000256" key="1">
    <source>
        <dbReference type="ARBA" id="ARBA00022612"/>
    </source>
</evidence>
<keyword evidence="1" id="KW-1188">Viral release from host cell</keyword>
<proteinExistence type="predicted"/>
<keyword evidence="2 5" id="KW-0645">Protease</keyword>
<protein>
    <submittedName>
        <fullName evidence="5">HK97 family phage prohead protease</fullName>
    </submittedName>
</protein>
<dbReference type="InterPro" id="IPR006433">
    <property type="entry name" value="Prohead_protease"/>
</dbReference>
<evidence type="ECO:0000259" key="4">
    <source>
        <dbReference type="Pfam" id="PF04586"/>
    </source>
</evidence>
<keyword evidence="3" id="KW-0378">Hydrolase</keyword>
<evidence type="ECO:0000256" key="3">
    <source>
        <dbReference type="ARBA" id="ARBA00022801"/>
    </source>
</evidence>
<dbReference type="Proteomes" id="UP001262817">
    <property type="component" value="Unassembled WGS sequence"/>
</dbReference>